<evidence type="ECO:0000256" key="2">
    <source>
        <dbReference type="ARBA" id="ARBA00006434"/>
    </source>
</evidence>
<dbReference type="Proteomes" id="UP001449178">
    <property type="component" value="Chromosome"/>
</dbReference>
<keyword evidence="3" id="KW-0813">Transport</keyword>
<dbReference type="RefSeq" id="WP_051396169.1">
    <property type="nucleotide sequence ID" value="NZ_AZOD01000012.1"/>
</dbReference>
<organism evidence="11 12">
    <name type="scientific">Ignatzschineria larvae DSM 13226</name>
    <dbReference type="NCBI Taxonomy" id="1111732"/>
    <lineage>
        <taxon>Bacteria</taxon>
        <taxon>Pseudomonadati</taxon>
        <taxon>Pseudomonadota</taxon>
        <taxon>Gammaproteobacteria</taxon>
        <taxon>Cardiobacteriales</taxon>
        <taxon>Ignatzschineriaceae</taxon>
        <taxon>Ignatzschineria</taxon>
    </lineage>
</organism>
<evidence type="ECO:0000256" key="5">
    <source>
        <dbReference type="ARBA" id="ARBA00022692"/>
    </source>
</evidence>
<keyword evidence="5 10" id="KW-0812">Transmembrane</keyword>
<feature type="transmembrane region" description="Helical" evidence="10">
    <location>
        <begin position="353"/>
        <end position="373"/>
    </location>
</feature>
<keyword evidence="12" id="KW-1185">Reference proteome</keyword>
<dbReference type="InterPro" id="IPR001734">
    <property type="entry name" value="Na/solute_symporter"/>
</dbReference>
<keyword evidence="8 10" id="KW-0472">Membrane</keyword>
<dbReference type="Gene3D" id="1.20.1730.10">
    <property type="entry name" value="Sodium/glucose cotransporter"/>
    <property type="match status" value="1"/>
</dbReference>
<evidence type="ECO:0000256" key="4">
    <source>
        <dbReference type="ARBA" id="ARBA00022475"/>
    </source>
</evidence>
<dbReference type="PANTHER" id="PTHR48086">
    <property type="entry name" value="SODIUM/PROLINE SYMPORTER-RELATED"/>
    <property type="match status" value="1"/>
</dbReference>
<gene>
    <name evidence="11" type="ORF">WMO13_03870</name>
</gene>
<feature type="transmembrane region" description="Helical" evidence="10">
    <location>
        <begin position="111"/>
        <end position="136"/>
    </location>
</feature>
<name>A0ABZ3C158_9GAMM</name>
<dbReference type="CDD" id="cd11480">
    <property type="entry name" value="SLC5sbd_u4"/>
    <property type="match status" value="1"/>
</dbReference>
<evidence type="ECO:0000313" key="11">
    <source>
        <dbReference type="EMBL" id="WZW88531.1"/>
    </source>
</evidence>
<comment type="similarity">
    <text evidence="2 9">Belongs to the sodium:solute symporter (SSF) (TC 2.A.21) family.</text>
</comment>
<dbReference type="PANTHER" id="PTHR48086:SF6">
    <property type="entry name" value="CATION_ACETATE SYMPORTER ACTP"/>
    <property type="match status" value="1"/>
</dbReference>
<feature type="transmembrane region" description="Helical" evidence="10">
    <location>
        <begin position="66"/>
        <end position="84"/>
    </location>
</feature>
<feature type="transmembrane region" description="Helical" evidence="10">
    <location>
        <begin position="173"/>
        <end position="190"/>
    </location>
</feature>
<feature type="transmembrane region" description="Helical" evidence="10">
    <location>
        <begin position="410"/>
        <end position="433"/>
    </location>
</feature>
<dbReference type="EMBL" id="CP150637">
    <property type="protein sequence ID" value="WZW88531.1"/>
    <property type="molecule type" value="Genomic_DNA"/>
</dbReference>
<dbReference type="InterPro" id="IPR050277">
    <property type="entry name" value="Sodium:Solute_Symporter"/>
</dbReference>
<evidence type="ECO:0000313" key="12">
    <source>
        <dbReference type="Proteomes" id="UP001449178"/>
    </source>
</evidence>
<feature type="transmembrane region" description="Helical" evidence="10">
    <location>
        <begin position="39"/>
        <end position="60"/>
    </location>
</feature>
<feature type="transmembrane region" description="Helical" evidence="10">
    <location>
        <begin position="223"/>
        <end position="243"/>
    </location>
</feature>
<sequence length="473" mass="51062">MKNDSSGDFNQKSVKMAKIEQGSSDYFLAGRSVGSLQNAFALAGDYLSAAAFLGSIAMYFSQGMDSLFYAVATLIGWTLLLILFSEKLRATAAYTFSDVINQSFNSARLRVLSAMTSILISLFYLLVQLMGAGALLSLLFDLNYTISLVCIGLLTGGLVLLGGMKATTLVQSIKALLLFIFAGTMAFLALKEFHFSPTHLFLRVASLSSFEALMPSSAISSGIEQISLIMGLVLGLLGLPHVLMRFFTVKDSRTALYSAAGTTLLIALFFILNLIIGFSAYVLLNGETLAGGSNMALLHLASQLGGSGFKWILAILVFITVLAVIAGLVMAASASLTRDIIPIIWPQKQDSLLVARLSVVVIFLMGMILAYLFQGMNLAFLFGIAFAWVASAHFPVMFCRFYLPGFSEKGAFYGLLVGAIGSLLFIISSNTVWVKILGLTSLHPYSSPTLFILPLSFIVILLFRERKVGKREA</sequence>
<dbReference type="InterPro" id="IPR038377">
    <property type="entry name" value="Na/Glc_symporter_sf"/>
</dbReference>
<accession>A0ABZ3C158</accession>
<feature type="transmembrane region" description="Helical" evidence="10">
    <location>
        <begin position="445"/>
        <end position="463"/>
    </location>
</feature>
<feature type="transmembrane region" description="Helical" evidence="10">
    <location>
        <begin position="379"/>
        <end position="403"/>
    </location>
</feature>
<protein>
    <submittedName>
        <fullName evidence="11">Cation acetate symporter</fullName>
    </submittedName>
</protein>
<feature type="transmembrane region" description="Helical" evidence="10">
    <location>
        <begin position="311"/>
        <end position="332"/>
    </location>
</feature>
<evidence type="ECO:0000256" key="9">
    <source>
        <dbReference type="RuleBase" id="RU362091"/>
    </source>
</evidence>
<dbReference type="Pfam" id="PF00474">
    <property type="entry name" value="SSF"/>
    <property type="match status" value="1"/>
</dbReference>
<evidence type="ECO:0000256" key="3">
    <source>
        <dbReference type="ARBA" id="ARBA00022448"/>
    </source>
</evidence>
<evidence type="ECO:0000256" key="10">
    <source>
        <dbReference type="SAM" id="Phobius"/>
    </source>
</evidence>
<proteinExistence type="inferred from homology"/>
<comment type="subcellular location">
    <subcellularLocation>
        <location evidence="1">Cell membrane</location>
        <topology evidence="1">Multi-pass membrane protein</topology>
    </subcellularLocation>
</comment>
<keyword evidence="6" id="KW-0769">Symport</keyword>
<dbReference type="PROSITE" id="PS50283">
    <property type="entry name" value="NA_SOLUT_SYMP_3"/>
    <property type="match status" value="1"/>
</dbReference>
<evidence type="ECO:0000256" key="7">
    <source>
        <dbReference type="ARBA" id="ARBA00022989"/>
    </source>
</evidence>
<evidence type="ECO:0000256" key="8">
    <source>
        <dbReference type="ARBA" id="ARBA00023136"/>
    </source>
</evidence>
<reference evidence="11 12" key="1">
    <citation type="submission" date="2024-03" db="EMBL/GenBank/DDBJ databases">
        <title>Complete Genome Sequence and Annotation of Ignatzschineria larvae DSM 13226.</title>
        <authorList>
            <person name="Cantrell E."/>
            <person name="Burcham Z.M."/>
        </authorList>
    </citation>
    <scope>NUCLEOTIDE SEQUENCE [LARGE SCALE GENOMIC DNA]</scope>
    <source>
        <strain evidence="11 12">DSM 13226</strain>
    </source>
</reference>
<keyword evidence="7 10" id="KW-1133">Transmembrane helix</keyword>
<evidence type="ECO:0000256" key="1">
    <source>
        <dbReference type="ARBA" id="ARBA00004651"/>
    </source>
</evidence>
<feature type="transmembrane region" description="Helical" evidence="10">
    <location>
        <begin position="142"/>
        <end position="161"/>
    </location>
</feature>
<evidence type="ECO:0000256" key="6">
    <source>
        <dbReference type="ARBA" id="ARBA00022847"/>
    </source>
</evidence>
<keyword evidence="4" id="KW-1003">Cell membrane</keyword>
<feature type="transmembrane region" description="Helical" evidence="10">
    <location>
        <begin position="255"/>
        <end position="284"/>
    </location>
</feature>